<comment type="caution">
    <text evidence="2">The sequence shown here is derived from an EMBL/GenBank/DDBJ whole genome shotgun (WGS) entry which is preliminary data.</text>
</comment>
<proteinExistence type="predicted"/>
<feature type="domain" description="PiggyBac transposable element-derived protein" evidence="1">
    <location>
        <begin position="15"/>
        <end position="102"/>
    </location>
</feature>
<dbReference type="AlphaFoldDB" id="A0AAV8XLA0"/>
<gene>
    <name evidence="2" type="ORF">NQ314_011194</name>
</gene>
<protein>
    <recommendedName>
        <fullName evidence="1">PiggyBac transposable element-derived protein domain-containing protein</fullName>
    </recommendedName>
</protein>
<evidence type="ECO:0000313" key="2">
    <source>
        <dbReference type="EMBL" id="KAJ8939253.1"/>
    </source>
</evidence>
<reference evidence="2" key="1">
    <citation type="journal article" date="2023" name="Insect Mol. Biol.">
        <title>Genome sequencing provides insights into the evolution of gene families encoding plant cell wall-degrading enzymes in longhorned beetles.</title>
        <authorList>
            <person name="Shin N.R."/>
            <person name="Okamura Y."/>
            <person name="Kirsch R."/>
            <person name="Pauchet Y."/>
        </authorList>
    </citation>
    <scope>NUCLEOTIDE SEQUENCE</scope>
    <source>
        <strain evidence="2">RBIC_L_NR</strain>
    </source>
</reference>
<accession>A0AAV8XLA0</accession>
<dbReference type="EMBL" id="JANEYF010003102">
    <property type="protein sequence ID" value="KAJ8939253.1"/>
    <property type="molecule type" value="Genomic_DNA"/>
</dbReference>
<organism evidence="2 3">
    <name type="scientific">Rhamnusium bicolor</name>
    <dbReference type="NCBI Taxonomy" id="1586634"/>
    <lineage>
        <taxon>Eukaryota</taxon>
        <taxon>Metazoa</taxon>
        <taxon>Ecdysozoa</taxon>
        <taxon>Arthropoda</taxon>
        <taxon>Hexapoda</taxon>
        <taxon>Insecta</taxon>
        <taxon>Pterygota</taxon>
        <taxon>Neoptera</taxon>
        <taxon>Endopterygota</taxon>
        <taxon>Coleoptera</taxon>
        <taxon>Polyphaga</taxon>
        <taxon>Cucujiformia</taxon>
        <taxon>Chrysomeloidea</taxon>
        <taxon>Cerambycidae</taxon>
        <taxon>Lepturinae</taxon>
        <taxon>Rhagiini</taxon>
        <taxon>Rhamnusium</taxon>
    </lineage>
</organism>
<dbReference type="InterPro" id="IPR029526">
    <property type="entry name" value="PGBD"/>
</dbReference>
<keyword evidence="3" id="KW-1185">Reference proteome</keyword>
<evidence type="ECO:0000313" key="3">
    <source>
        <dbReference type="Proteomes" id="UP001162156"/>
    </source>
</evidence>
<evidence type="ECO:0000259" key="1">
    <source>
        <dbReference type="Pfam" id="PF13843"/>
    </source>
</evidence>
<dbReference type="Pfam" id="PF13843">
    <property type="entry name" value="DDE_Tnp_1_7"/>
    <property type="match status" value="1"/>
</dbReference>
<dbReference type="Proteomes" id="UP001162156">
    <property type="component" value="Unassembled WGS sequence"/>
</dbReference>
<feature type="non-terminal residue" evidence="2">
    <location>
        <position position="1"/>
    </location>
</feature>
<name>A0AAV8XLA0_9CUCU</name>
<sequence>NLLWPAAEMAPHKMENTPSCIVKRLIAPIDKSARNVTMDNWFVSDTLGKDLLEKHKITCVGTIRRNKREIPQEFLTTKRKLCSTLFGFTNNFTLFVLHTEKNCFACFEHSP</sequence>